<name>V5GU91_ANOGL</name>
<feature type="region of interest" description="Disordered" evidence="1">
    <location>
        <begin position="1"/>
        <end position="33"/>
    </location>
</feature>
<evidence type="ECO:0000313" key="2">
    <source>
        <dbReference type="EMBL" id="JAB63813.1"/>
    </source>
</evidence>
<dbReference type="AlphaFoldDB" id="V5GU91"/>
<evidence type="ECO:0000256" key="1">
    <source>
        <dbReference type="SAM" id="MobiDB-lite"/>
    </source>
</evidence>
<reference evidence="2" key="1">
    <citation type="submission" date="2013-07" db="EMBL/GenBank/DDBJ databases">
        <title>Midgut Transcriptome Profiling of Anoplphora glabripennis, a Lignocellulose Degrading, Wood-Boring Cerambycid.</title>
        <authorList>
            <person name="Scully E.D."/>
            <person name="Hoover K."/>
            <person name="Carlson J.E."/>
            <person name="Tien M."/>
            <person name="Geib S.M."/>
        </authorList>
    </citation>
    <scope>NUCLEOTIDE SEQUENCE</scope>
</reference>
<protein>
    <submittedName>
        <fullName evidence="2">Uncharacterized protein</fullName>
    </submittedName>
</protein>
<organism evidence="2">
    <name type="scientific">Anoplophora glabripennis</name>
    <name type="common">Asian longhorn beetle</name>
    <name type="synonym">Anoplophora nobilis</name>
    <dbReference type="NCBI Taxonomy" id="217634"/>
    <lineage>
        <taxon>Eukaryota</taxon>
        <taxon>Metazoa</taxon>
        <taxon>Ecdysozoa</taxon>
        <taxon>Arthropoda</taxon>
        <taxon>Hexapoda</taxon>
        <taxon>Insecta</taxon>
        <taxon>Pterygota</taxon>
        <taxon>Neoptera</taxon>
        <taxon>Endopterygota</taxon>
        <taxon>Coleoptera</taxon>
        <taxon>Polyphaga</taxon>
        <taxon>Cucujiformia</taxon>
        <taxon>Chrysomeloidea</taxon>
        <taxon>Cerambycidae</taxon>
        <taxon>Lamiinae</taxon>
        <taxon>Lamiini</taxon>
        <taxon>Anoplophora</taxon>
    </lineage>
</organism>
<dbReference type="EMBL" id="GALX01004653">
    <property type="protein sequence ID" value="JAB63813.1"/>
    <property type="molecule type" value="Transcribed_RNA"/>
</dbReference>
<sequence length="120" mass="13216">MPKKGKKRLTQPKGVNTRGWPTRSVPQNVTENPIPVQLPSLSTLNVSSPQTIVVVHRDVTPEVVIQHTVQLTPTVQNSVQNIPVDSLSSKVTTDFPVQDLPEAGPSTLLGNYHNFTFERI</sequence>
<feature type="compositionally biased region" description="Basic residues" evidence="1">
    <location>
        <begin position="1"/>
        <end position="10"/>
    </location>
</feature>
<accession>V5GU91</accession>
<proteinExistence type="predicted"/>